<dbReference type="Proteomes" id="UP000325081">
    <property type="component" value="Unassembled WGS sequence"/>
</dbReference>
<reference evidence="2" key="1">
    <citation type="journal article" date="2019" name="Curr. Biol.">
        <title>Genome Sequence of Striga asiatica Provides Insight into the Evolution of Plant Parasitism.</title>
        <authorList>
            <person name="Yoshida S."/>
            <person name="Kim S."/>
            <person name="Wafula E.K."/>
            <person name="Tanskanen J."/>
            <person name="Kim Y.M."/>
            <person name="Honaas L."/>
            <person name="Yang Z."/>
            <person name="Spallek T."/>
            <person name="Conn C.E."/>
            <person name="Ichihashi Y."/>
            <person name="Cheong K."/>
            <person name="Cui S."/>
            <person name="Der J.P."/>
            <person name="Gundlach H."/>
            <person name="Jiao Y."/>
            <person name="Hori C."/>
            <person name="Ishida J.K."/>
            <person name="Kasahara H."/>
            <person name="Kiba T."/>
            <person name="Kim M.S."/>
            <person name="Koo N."/>
            <person name="Laohavisit A."/>
            <person name="Lee Y.H."/>
            <person name="Lumba S."/>
            <person name="McCourt P."/>
            <person name="Mortimer J.C."/>
            <person name="Mutuku J.M."/>
            <person name="Nomura T."/>
            <person name="Sasaki-Sekimoto Y."/>
            <person name="Seto Y."/>
            <person name="Wang Y."/>
            <person name="Wakatake T."/>
            <person name="Sakakibara H."/>
            <person name="Demura T."/>
            <person name="Yamaguchi S."/>
            <person name="Yoneyama K."/>
            <person name="Manabe R.I."/>
            <person name="Nelson D.C."/>
            <person name="Schulman A.H."/>
            <person name="Timko M.P."/>
            <person name="dePamphilis C.W."/>
            <person name="Choi D."/>
            <person name="Shirasu K."/>
        </authorList>
    </citation>
    <scope>NUCLEOTIDE SEQUENCE [LARGE SCALE GENOMIC DNA]</scope>
    <source>
        <strain evidence="2">cv. UVA1</strain>
    </source>
</reference>
<sequence length="106" mass="12408">MGRQEITCLIQDLYHLMMPRVVMPEELLPQGIEAFGLGLNLWLNINIILTPAFPELLLNMRKVSFNLQGELSRVNLQWDLFLYYIFKKNNKVHKSTTTMITNQTIK</sequence>
<protein>
    <submittedName>
        <fullName evidence="1">Glycine--tRNA ligase alpha subunit</fullName>
    </submittedName>
</protein>
<dbReference type="EMBL" id="BKCP01004750">
    <property type="protein sequence ID" value="GER33584.1"/>
    <property type="molecule type" value="Genomic_DNA"/>
</dbReference>
<keyword evidence="1" id="KW-0436">Ligase</keyword>
<evidence type="ECO:0000313" key="1">
    <source>
        <dbReference type="EMBL" id="GER33584.1"/>
    </source>
</evidence>
<keyword evidence="2" id="KW-1185">Reference proteome</keyword>
<evidence type="ECO:0000313" key="2">
    <source>
        <dbReference type="Proteomes" id="UP000325081"/>
    </source>
</evidence>
<dbReference type="GO" id="GO:0016874">
    <property type="term" value="F:ligase activity"/>
    <property type="evidence" value="ECO:0007669"/>
    <property type="project" value="UniProtKB-KW"/>
</dbReference>
<organism evidence="1 2">
    <name type="scientific">Striga asiatica</name>
    <name type="common">Asiatic witchweed</name>
    <name type="synonym">Buchnera asiatica</name>
    <dbReference type="NCBI Taxonomy" id="4170"/>
    <lineage>
        <taxon>Eukaryota</taxon>
        <taxon>Viridiplantae</taxon>
        <taxon>Streptophyta</taxon>
        <taxon>Embryophyta</taxon>
        <taxon>Tracheophyta</taxon>
        <taxon>Spermatophyta</taxon>
        <taxon>Magnoliopsida</taxon>
        <taxon>eudicotyledons</taxon>
        <taxon>Gunneridae</taxon>
        <taxon>Pentapetalae</taxon>
        <taxon>asterids</taxon>
        <taxon>lamiids</taxon>
        <taxon>Lamiales</taxon>
        <taxon>Orobanchaceae</taxon>
        <taxon>Buchnereae</taxon>
        <taxon>Striga</taxon>
    </lineage>
</organism>
<name>A0A5A7PLI0_STRAF</name>
<comment type="caution">
    <text evidence="1">The sequence shown here is derived from an EMBL/GenBank/DDBJ whole genome shotgun (WGS) entry which is preliminary data.</text>
</comment>
<accession>A0A5A7PLI0</accession>
<gene>
    <name evidence="1" type="ORF">STAS_09720</name>
</gene>
<dbReference type="AlphaFoldDB" id="A0A5A7PLI0"/>
<proteinExistence type="predicted"/>